<name>A0ABZ1TNN7_STRVG</name>
<dbReference type="SUPFAM" id="SSF51004">
    <property type="entry name" value="C-terminal (heme d1) domain of cytochrome cd1-nitrite reductase"/>
    <property type="match status" value="1"/>
</dbReference>
<gene>
    <name evidence="1" type="ORF">OG517_42080</name>
</gene>
<keyword evidence="2" id="KW-1185">Reference proteome</keyword>
<evidence type="ECO:0000313" key="2">
    <source>
        <dbReference type="Proteomes" id="UP001432039"/>
    </source>
</evidence>
<dbReference type="InterPro" id="IPR000033">
    <property type="entry name" value="LDLR_classB_rpt"/>
</dbReference>
<dbReference type="Gene3D" id="2.130.10.10">
    <property type="entry name" value="YVTN repeat-like/Quinoprotein amine dehydrogenase"/>
    <property type="match status" value="3"/>
</dbReference>
<dbReference type="InterPro" id="IPR011964">
    <property type="entry name" value="YVTN_b-propeller_repeat"/>
</dbReference>
<dbReference type="NCBIfam" id="TIGR02276">
    <property type="entry name" value="beta_rpt_yvtn"/>
    <property type="match status" value="4"/>
</dbReference>
<dbReference type="InterPro" id="IPR051200">
    <property type="entry name" value="Host-pathogen_enzymatic-act"/>
</dbReference>
<dbReference type="PANTHER" id="PTHR47197:SF3">
    <property type="entry name" value="DIHYDRO-HEME D1 DEHYDROGENASE"/>
    <property type="match status" value="1"/>
</dbReference>
<reference evidence="1" key="1">
    <citation type="submission" date="2022-10" db="EMBL/GenBank/DDBJ databases">
        <title>The complete genomes of actinobacterial strains from the NBC collection.</title>
        <authorList>
            <person name="Joergensen T.S."/>
            <person name="Alvarez Arevalo M."/>
            <person name="Sterndorff E.B."/>
            <person name="Faurdal D."/>
            <person name="Vuksanovic O."/>
            <person name="Mourched A.-S."/>
            <person name="Charusanti P."/>
            <person name="Shaw S."/>
            <person name="Blin K."/>
            <person name="Weber T."/>
        </authorList>
    </citation>
    <scope>NUCLEOTIDE SEQUENCE</scope>
    <source>
        <strain evidence="1">NBC_00248</strain>
    </source>
</reference>
<dbReference type="RefSeq" id="WP_328965660.1">
    <property type="nucleotide sequence ID" value="NZ_CP108090.1"/>
</dbReference>
<proteinExistence type="predicted"/>
<dbReference type="PANTHER" id="PTHR47197">
    <property type="entry name" value="PROTEIN NIRF"/>
    <property type="match status" value="1"/>
</dbReference>
<organism evidence="1 2">
    <name type="scientific">Streptomyces virginiae</name>
    <name type="common">Streptomyces cinnamonensis</name>
    <dbReference type="NCBI Taxonomy" id="1961"/>
    <lineage>
        <taxon>Bacteria</taxon>
        <taxon>Bacillati</taxon>
        <taxon>Actinomycetota</taxon>
        <taxon>Actinomycetes</taxon>
        <taxon>Kitasatosporales</taxon>
        <taxon>Streptomycetaceae</taxon>
        <taxon>Streptomyces</taxon>
    </lineage>
</organism>
<dbReference type="InterPro" id="IPR011048">
    <property type="entry name" value="Haem_d1_sf"/>
</dbReference>
<dbReference type="InterPro" id="IPR015943">
    <property type="entry name" value="WD40/YVTN_repeat-like_dom_sf"/>
</dbReference>
<dbReference type="EMBL" id="CP108090">
    <property type="protein sequence ID" value="WUQ17440.1"/>
    <property type="molecule type" value="Genomic_DNA"/>
</dbReference>
<evidence type="ECO:0000313" key="1">
    <source>
        <dbReference type="EMBL" id="WUQ17440.1"/>
    </source>
</evidence>
<accession>A0ABZ1TNN7</accession>
<protein>
    <submittedName>
        <fullName evidence="1">YncE family protein</fullName>
    </submittedName>
</protein>
<dbReference type="SMART" id="SM00135">
    <property type="entry name" value="LY"/>
    <property type="match status" value="3"/>
</dbReference>
<dbReference type="Proteomes" id="UP001432039">
    <property type="component" value="Chromosome"/>
</dbReference>
<sequence length="316" mass="32513">MAAINESPVAMKTSNTEKPCVVATIPVGPKPVGVAVDVHDHVFVTNSGASTVSVINSVTNTVSATLNVGFFPESVATDPQFGVYVANGGNFTVSALDRFHALVATIFVGGPPGPPPPDMLRVAVDHFISRAYVANRGLDRVSIIGISSDPPALSLDFTEVEGPLGVAVDPVSHRVFVTRPDHNKVSVIDATTHGVIGSIPVGQHPTGIAIDPQKRRVYVANSGFKTVSVIDMATGGVAEIDVGASPTGVAVDSHGAVYVTHSDGLVRVIDPGSASVTARIPVGSQPRELAFEPHSNRVYVANHGDGTVSAIDLAGG</sequence>